<gene>
    <name evidence="1" type="ORF">HMPREF0658_1675</name>
</gene>
<evidence type="ECO:0000313" key="1">
    <source>
        <dbReference type="EMBL" id="EFM01555.1"/>
    </source>
</evidence>
<keyword evidence="2" id="KW-1185">Reference proteome</keyword>
<dbReference type="AlphaFoldDB" id="E0NU22"/>
<dbReference type="BioCyc" id="PMAR862515-HMP:GMOO-1700-MONOMER"/>
<dbReference type="OrthoDB" id="1071071at2"/>
<protein>
    <submittedName>
        <fullName evidence="1">Uncharacterized protein</fullName>
    </submittedName>
</protein>
<sequence>MMKSNVMENEVRDEAMERIFVEKEMEREVKWLLSIHADEGWYWTGTKTALAGLLYHVFSRGTLYDSSGRLLSFKSIVRQVFENLHLSVPKNPTSFALRAYICKGIKQLPLLESYRYAMFEKNCKNPLAVFLRQEK</sequence>
<dbReference type="HOGENOM" id="CLU_1883871_0_0_10"/>
<reference evidence="1" key="1">
    <citation type="submission" date="2010-07" db="EMBL/GenBank/DDBJ databases">
        <authorList>
            <person name="Muzny D."/>
            <person name="Qin X."/>
            <person name="Deng J."/>
            <person name="Jiang H."/>
            <person name="Liu Y."/>
            <person name="Qu J."/>
            <person name="Song X.-Z."/>
            <person name="Zhang L."/>
            <person name="Thornton R."/>
            <person name="Coyle M."/>
            <person name="Francisco L."/>
            <person name="Jackson L."/>
            <person name="Javaid M."/>
            <person name="Korchina V."/>
            <person name="Kovar C."/>
            <person name="Mata R."/>
            <person name="Mathew T."/>
            <person name="Ngo R."/>
            <person name="Nguyen L."/>
            <person name="Nguyen N."/>
            <person name="Okwuonu G."/>
            <person name="Ongeri F."/>
            <person name="Pham C."/>
            <person name="Simmons D."/>
            <person name="Wilczek-Boney K."/>
            <person name="Hale W."/>
            <person name="Jakkamsetti A."/>
            <person name="Pham P."/>
            <person name="Ruth R."/>
            <person name="San Lucas F."/>
            <person name="Warren J."/>
            <person name="Zhang J."/>
            <person name="Zhao Z."/>
            <person name="Zhou C."/>
            <person name="Zhu D."/>
            <person name="Lee S."/>
            <person name="Bess C."/>
            <person name="Blankenburg K."/>
            <person name="Forbes L."/>
            <person name="Fu Q."/>
            <person name="Gubbala S."/>
            <person name="Hirani K."/>
            <person name="Jayaseelan J.C."/>
            <person name="Lara F."/>
            <person name="Munidasa M."/>
            <person name="Palculict T."/>
            <person name="Patil S."/>
            <person name="Pu L.-L."/>
            <person name="Saada N."/>
            <person name="Tang L."/>
            <person name="Weissenberger G."/>
            <person name="Zhu Y."/>
            <person name="Hemphill L."/>
            <person name="Shang Y."/>
            <person name="Youmans B."/>
            <person name="Ayvaz T."/>
            <person name="Ross M."/>
            <person name="Santibanez J."/>
            <person name="Aqrawi P."/>
            <person name="Gross S."/>
            <person name="Joshi V."/>
            <person name="Fowler G."/>
            <person name="Nazareth L."/>
            <person name="Reid J."/>
            <person name="Worley K."/>
            <person name="Petrosino J."/>
            <person name="Highlander S."/>
            <person name="Gibbs R."/>
        </authorList>
    </citation>
    <scope>NUCLEOTIDE SEQUENCE [LARGE SCALE GENOMIC DNA]</scope>
    <source>
        <strain evidence="1">DSM 16973</strain>
    </source>
</reference>
<comment type="caution">
    <text evidence="1">The sequence shown here is derived from an EMBL/GenBank/DDBJ whole genome shotgun (WGS) entry which is preliminary data.</text>
</comment>
<name>E0NU22_9BACT</name>
<dbReference type="RefSeq" id="WP_006949877.1">
    <property type="nucleotide sequence ID" value="NZ_BAJI01000035.1"/>
</dbReference>
<accession>E0NU22</accession>
<dbReference type="EMBL" id="AEEI01000050">
    <property type="protein sequence ID" value="EFM01555.1"/>
    <property type="molecule type" value="Genomic_DNA"/>
</dbReference>
<proteinExistence type="predicted"/>
<evidence type="ECO:0000313" key="2">
    <source>
        <dbReference type="Proteomes" id="UP000004394"/>
    </source>
</evidence>
<organism evidence="1 2">
    <name type="scientific">Hoylesella marshii DSM 16973 = JCM 13450</name>
    <dbReference type="NCBI Taxonomy" id="862515"/>
    <lineage>
        <taxon>Bacteria</taxon>
        <taxon>Pseudomonadati</taxon>
        <taxon>Bacteroidota</taxon>
        <taxon>Bacteroidia</taxon>
        <taxon>Bacteroidales</taxon>
        <taxon>Prevotellaceae</taxon>
        <taxon>Hoylesella</taxon>
    </lineage>
</organism>
<dbReference type="Proteomes" id="UP000004394">
    <property type="component" value="Unassembled WGS sequence"/>
</dbReference>